<dbReference type="InterPro" id="IPR032466">
    <property type="entry name" value="Metal_Hydrolase"/>
</dbReference>
<reference evidence="3 4" key="1">
    <citation type="submission" date="2018-11" db="EMBL/GenBank/DDBJ databases">
        <title>Sequencing the genomes of 1000 actinobacteria strains.</title>
        <authorList>
            <person name="Klenk H.-P."/>
        </authorList>
    </citation>
    <scope>NUCLEOTIDE SEQUENCE [LARGE SCALE GENOMIC DNA]</scope>
    <source>
        <strain evidence="3 4">DSM 13521</strain>
    </source>
</reference>
<dbReference type="InterPro" id="IPR051781">
    <property type="entry name" value="Metallo-dep_Hydrolase"/>
</dbReference>
<feature type="domain" description="Amidohydrolase-related" evidence="2">
    <location>
        <begin position="77"/>
        <end position="396"/>
    </location>
</feature>
<dbReference type="Pfam" id="PF01979">
    <property type="entry name" value="Amidohydro_1"/>
    <property type="match status" value="1"/>
</dbReference>
<dbReference type="RefSeq" id="WP_123739211.1">
    <property type="nucleotide sequence ID" value="NZ_RKHQ01000001.1"/>
</dbReference>
<dbReference type="Gene3D" id="2.30.40.10">
    <property type="entry name" value="Urease, subunit C, domain 1"/>
    <property type="match status" value="1"/>
</dbReference>
<name>A0A3N2DBD5_9MICO</name>
<evidence type="ECO:0000313" key="3">
    <source>
        <dbReference type="EMBL" id="ROR97120.1"/>
    </source>
</evidence>
<comment type="caution">
    <text evidence="3">The sequence shown here is derived from an EMBL/GenBank/DDBJ whole genome shotgun (WGS) entry which is preliminary data.</text>
</comment>
<keyword evidence="4" id="KW-1185">Reference proteome</keyword>
<accession>A0A3N2DBD5</accession>
<feature type="region of interest" description="Disordered" evidence="1">
    <location>
        <begin position="1"/>
        <end position="21"/>
    </location>
</feature>
<evidence type="ECO:0000256" key="1">
    <source>
        <dbReference type="SAM" id="MobiDB-lite"/>
    </source>
</evidence>
<sequence>MNSAHHRPAGHRRRAASPGRPTVYRGGTVLIGGPEWDAMDDGAVVVIDGHIAEVAPWSTIASGLDGETRVVDLGPATLMPGLIDAHVHLGFDGGPDPVGRMAASSDAQLTVLMLRSARDLLNVGVTTARDLGARGFLDVLVRDAIAAGDAPGPRILAAGAPLTPTGGHCWFLGGEADGPQALRARVRDHRKRGVDLVKVMVTGGYMTRGFGPREPQLHDDELQAVVAEAHRLGVPVTAHVHGVSGIAQALDAGVDELEHCSFLHPDGEVRWDPVLGERIRAQGVAVAPTAHFRNRAVTESRDGDFVPRVGEMYRAGLTVLASTDAGVNDVPHHAFVGALEVMHWLGMPRTAVLDSATWIAARALGLGAVTGRLAAGLAADLIAVDGDPREDLAALDALELVVAAGREHLPEPVPDWRAIPLPTPEPHGSRR</sequence>
<dbReference type="CDD" id="cd01299">
    <property type="entry name" value="Met_dep_hydrolase_A"/>
    <property type="match status" value="1"/>
</dbReference>
<dbReference type="InterPro" id="IPR006680">
    <property type="entry name" value="Amidohydro-rel"/>
</dbReference>
<organism evidence="3 4">
    <name type="scientific">Salana multivorans</name>
    <dbReference type="NCBI Taxonomy" id="120377"/>
    <lineage>
        <taxon>Bacteria</taxon>
        <taxon>Bacillati</taxon>
        <taxon>Actinomycetota</taxon>
        <taxon>Actinomycetes</taxon>
        <taxon>Micrococcales</taxon>
        <taxon>Beutenbergiaceae</taxon>
        <taxon>Salana</taxon>
    </lineage>
</organism>
<dbReference type="EMBL" id="RKHQ01000001">
    <property type="protein sequence ID" value="ROR97120.1"/>
    <property type="molecule type" value="Genomic_DNA"/>
</dbReference>
<dbReference type="SUPFAM" id="SSF51556">
    <property type="entry name" value="Metallo-dependent hydrolases"/>
    <property type="match status" value="1"/>
</dbReference>
<evidence type="ECO:0000259" key="2">
    <source>
        <dbReference type="Pfam" id="PF01979"/>
    </source>
</evidence>
<dbReference type="PANTHER" id="PTHR43135:SF3">
    <property type="entry name" value="ALPHA-D-RIBOSE 1-METHYLPHOSPHONATE 5-TRIPHOSPHATE DIPHOSPHATASE"/>
    <property type="match status" value="1"/>
</dbReference>
<proteinExistence type="predicted"/>
<dbReference type="AlphaFoldDB" id="A0A3N2DBD5"/>
<dbReference type="GO" id="GO:0016810">
    <property type="term" value="F:hydrolase activity, acting on carbon-nitrogen (but not peptide) bonds"/>
    <property type="evidence" value="ECO:0007669"/>
    <property type="project" value="InterPro"/>
</dbReference>
<evidence type="ECO:0000313" key="4">
    <source>
        <dbReference type="Proteomes" id="UP000275356"/>
    </source>
</evidence>
<protein>
    <submittedName>
        <fullName evidence="3">Imidazolonepropionase-like amidohydrolase</fullName>
    </submittedName>
</protein>
<dbReference type="InterPro" id="IPR057744">
    <property type="entry name" value="OTAase-like"/>
</dbReference>
<dbReference type="Proteomes" id="UP000275356">
    <property type="component" value="Unassembled WGS sequence"/>
</dbReference>
<gene>
    <name evidence="3" type="ORF">EDD28_1713</name>
</gene>
<dbReference type="PANTHER" id="PTHR43135">
    <property type="entry name" value="ALPHA-D-RIBOSE 1-METHYLPHOSPHONATE 5-TRIPHOSPHATE DIPHOSPHATASE"/>
    <property type="match status" value="1"/>
</dbReference>
<dbReference type="Gene3D" id="3.20.20.140">
    <property type="entry name" value="Metal-dependent hydrolases"/>
    <property type="match status" value="1"/>
</dbReference>
<dbReference type="OrthoDB" id="3189065at2"/>
<dbReference type="SUPFAM" id="SSF51338">
    <property type="entry name" value="Composite domain of metallo-dependent hydrolases"/>
    <property type="match status" value="1"/>
</dbReference>
<feature type="compositionally biased region" description="Basic residues" evidence="1">
    <location>
        <begin position="1"/>
        <end position="15"/>
    </location>
</feature>
<keyword evidence="3" id="KW-0378">Hydrolase</keyword>
<dbReference type="InterPro" id="IPR011059">
    <property type="entry name" value="Metal-dep_hydrolase_composite"/>
</dbReference>